<feature type="region of interest" description="Disordered" evidence="2">
    <location>
        <begin position="165"/>
        <end position="184"/>
    </location>
</feature>
<keyword evidence="1" id="KW-0175">Coiled coil</keyword>
<evidence type="ECO:0000256" key="2">
    <source>
        <dbReference type="SAM" id="MobiDB-lite"/>
    </source>
</evidence>
<feature type="coiled-coil region" evidence="1">
    <location>
        <begin position="22"/>
        <end position="119"/>
    </location>
</feature>
<name>A0A0B7A263_9EUPU</name>
<accession>A0A0B7A263</accession>
<feature type="region of interest" description="Disordered" evidence="2">
    <location>
        <begin position="543"/>
        <end position="572"/>
    </location>
</feature>
<protein>
    <submittedName>
        <fullName evidence="3">Uncharacterized protein</fullName>
    </submittedName>
</protein>
<feature type="non-terminal residue" evidence="3">
    <location>
        <position position="1"/>
    </location>
</feature>
<sequence>KASLQEQVKLLESDNCQFENKLKEFEQAMQDAMFKNAKLHDQVLELDKKMNDVTLEKASFQEKVELLESDNQQLEKKAKELNQNIHDLLFEKSSLQNMLEKMKSDNFQLEENLKDITTVKSEYGIVKEKLLEQERSLLMKTKELAETMVDRDQLKDELKILKNSHSLVPGSQNGDRSEASDGKDKELLHKWEQRCSELNSQLVMKHREVQGLTKLVDKLKSNKGGGDNIEDIKVLKDEIEEYKEKYMKMSEAGEKHFNKAKELQNLNDILNSRNKLLHALLKGEKIVNVVRNPAPRSTFKLPWESSHIEKLEEIAEIVPANNPGSSAITILEDNPSCKEKAQSTLNILPDQQKSIKSEVITSATNIKFSNSHSVSYEEINKSSTVQNEPTSASVTINANSTTTTETLSNRSSPRLRLHSPKVISAKKSKIATVTSHLAHSAHKRKSQIPSKMSTPISKFKTRSHVEPEVLSRPSSPSVIPASPLKRPVSPPTRPVLASKQLVSPSKKSASSLELLALPNASVSTSTLPTLTYEAKKVLPAHEFVKSSGQSISASPRASRRMSLQKRRSTDQS</sequence>
<evidence type="ECO:0000256" key="1">
    <source>
        <dbReference type="SAM" id="Coils"/>
    </source>
</evidence>
<feature type="compositionally biased region" description="Basic and acidic residues" evidence="2">
    <location>
        <begin position="175"/>
        <end position="184"/>
    </location>
</feature>
<feature type="region of interest" description="Disordered" evidence="2">
    <location>
        <begin position="458"/>
        <end position="510"/>
    </location>
</feature>
<feature type="compositionally biased region" description="Basic residues" evidence="2">
    <location>
        <begin position="557"/>
        <end position="566"/>
    </location>
</feature>
<dbReference type="AlphaFoldDB" id="A0A0B7A263"/>
<evidence type="ECO:0000313" key="3">
    <source>
        <dbReference type="EMBL" id="CEK74994.1"/>
    </source>
</evidence>
<reference evidence="3" key="1">
    <citation type="submission" date="2014-12" db="EMBL/GenBank/DDBJ databases">
        <title>Insight into the proteome of Arion vulgaris.</title>
        <authorList>
            <person name="Aradska J."/>
            <person name="Bulat T."/>
            <person name="Smidak R."/>
            <person name="Sarate P."/>
            <person name="Gangsoo J."/>
            <person name="Sialana F."/>
            <person name="Bilban M."/>
            <person name="Lubec G."/>
        </authorList>
    </citation>
    <scope>NUCLEOTIDE SEQUENCE</scope>
    <source>
        <tissue evidence="3">Skin</tissue>
    </source>
</reference>
<organism evidence="3">
    <name type="scientific">Arion vulgaris</name>
    <dbReference type="NCBI Taxonomy" id="1028688"/>
    <lineage>
        <taxon>Eukaryota</taxon>
        <taxon>Metazoa</taxon>
        <taxon>Spiralia</taxon>
        <taxon>Lophotrochozoa</taxon>
        <taxon>Mollusca</taxon>
        <taxon>Gastropoda</taxon>
        <taxon>Heterobranchia</taxon>
        <taxon>Euthyneura</taxon>
        <taxon>Panpulmonata</taxon>
        <taxon>Eupulmonata</taxon>
        <taxon>Stylommatophora</taxon>
        <taxon>Helicina</taxon>
        <taxon>Arionoidea</taxon>
        <taxon>Arionidae</taxon>
        <taxon>Arion</taxon>
    </lineage>
</organism>
<feature type="compositionally biased region" description="Polar residues" evidence="2">
    <location>
        <begin position="546"/>
        <end position="555"/>
    </location>
</feature>
<proteinExistence type="predicted"/>
<dbReference type="EMBL" id="HACG01028129">
    <property type="protein sequence ID" value="CEK74994.1"/>
    <property type="molecule type" value="Transcribed_RNA"/>
</dbReference>
<feature type="compositionally biased region" description="Polar residues" evidence="2">
    <location>
        <begin position="165"/>
        <end position="174"/>
    </location>
</feature>
<gene>
    <name evidence="3" type="primary">ORF93499</name>
</gene>
<feature type="compositionally biased region" description="Low complexity" evidence="2">
    <location>
        <begin position="501"/>
        <end position="510"/>
    </location>
</feature>